<evidence type="ECO:0000313" key="2">
    <source>
        <dbReference type="EMBL" id="KAF2234196.1"/>
    </source>
</evidence>
<dbReference type="PANTHER" id="PTHR28208">
    <property type="entry name" value="PHOSPHATIDATE PHOSPHATASE APP1"/>
    <property type="match status" value="1"/>
</dbReference>
<dbReference type="InterPro" id="IPR052935">
    <property type="entry name" value="Mg2+_PAP"/>
</dbReference>
<dbReference type="InterPro" id="IPR019236">
    <property type="entry name" value="APP1_cat"/>
</dbReference>
<proteinExistence type="predicted"/>
<dbReference type="GO" id="GO:0008195">
    <property type="term" value="F:phosphatidate phosphatase activity"/>
    <property type="evidence" value="ECO:0007669"/>
    <property type="project" value="InterPro"/>
</dbReference>
<dbReference type="OrthoDB" id="414243at2759"/>
<dbReference type="AlphaFoldDB" id="A0A6A6H7X2"/>
<feature type="domain" description="Phosphatidate phosphatase APP1 catalytic" evidence="1">
    <location>
        <begin position="172"/>
        <end position="316"/>
    </location>
</feature>
<dbReference type="PANTHER" id="PTHR28208:SF2">
    <property type="entry name" value="PHOSPHATIDATE PHOSPHATASE APP1 CATALYTIC DOMAIN-CONTAINING PROTEIN"/>
    <property type="match status" value="1"/>
</dbReference>
<evidence type="ECO:0000313" key="3">
    <source>
        <dbReference type="Proteomes" id="UP000800092"/>
    </source>
</evidence>
<keyword evidence="3" id="KW-1185">Reference proteome</keyword>
<dbReference type="GO" id="GO:0030479">
    <property type="term" value="C:actin cortical patch"/>
    <property type="evidence" value="ECO:0007669"/>
    <property type="project" value="TreeGrafter"/>
</dbReference>
<name>A0A6A6H7X2_VIRVR</name>
<organism evidence="2 3">
    <name type="scientific">Viridothelium virens</name>
    <name type="common">Speckled blister lichen</name>
    <name type="synonym">Trypethelium virens</name>
    <dbReference type="NCBI Taxonomy" id="1048519"/>
    <lineage>
        <taxon>Eukaryota</taxon>
        <taxon>Fungi</taxon>
        <taxon>Dikarya</taxon>
        <taxon>Ascomycota</taxon>
        <taxon>Pezizomycotina</taxon>
        <taxon>Dothideomycetes</taxon>
        <taxon>Dothideomycetes incertae sedis</taxon>
        <taxon>Trypetheliales</taxon>
        <taxon>Trypetheliaceae</taxon>
        <taxon>Viridothelium</taxon>
    </lineage>
</organism>
<gene>
    <name evidence="2" type="ORF">EV356DRAFT_447034</name>
</gene>
<protein>
    <recommendedName>
        <fullName evidence="1">Phosphatidate phosphatase APP1 catalytic domain-containing protein</fullName>
    </recommendedName>
</protein>
<dbReference type="Proteomes" id="UP000800092">
    <property type="component" value="Unassembled WGS sequence"/>
</dbReference>
<dbReference type="Pfam" id="PF09949">
    <property type="entry name" value="APP1_cat"/>
    <property type="match status" value="1"/>
</dbReference>
<accession>A0A6A6H7X2</accession>
<dbReference type="EMBL" id="ML991800">
    <property type="protein sequence ID" value="KAF2234196.1"/>
    <property type="molecule type" value="Genomic_DNA"/>
</dbReference>
<sequence>MRRIILRREFRKDHHPRARALNLPSYGNWTNEGWNLHIHGNIFAQPEGMDSKKVDTWANRIMLFGANIRKMPAEEQELAQNMTKEFLTVPMANHSVFGMDVTGPGPAGERRMYPMPPTINTGDFDGWLPLEDMSQLQRGDDPSASVQKVSIGVHKVTDANSTGFLVPRHGLTVVSDVDDILRVAQIWRWRHLLVDAISKEFVPWMDMPEIFKNMEVSIPDVHFHYLTIPPEFLTRKYLGFLRAHYPVGSLDTYPMDLGNPRSLFHPRRFLLDRFFETFPNRKVILVGDNSNTDLMRHYPAILKKHSDQVQCILMRNTLLTERTDWFKHSPRHFRDLPKHKIMWFKTPSDLKNIDFANGGCVNPKITDAKPDESGSFVSQGIKVLVWELLCRYTRAEFFGCPVEHKGNSAGSSVNITLANVSIVH</sequence>
<evidence type="ECO:0000259" key="1">
    <source>
        <dbReference type="Pfam" id="PF09949"/>
    </source>
</evidence>
<reference evidence="2" key="1">
    <citation type="journal article" date="2020" name="Stud. Mycol.">
        <title>101 Dothideomycetes genomes: a test case for predicting lifestyles and emergence of pathogens.</title>
        <authorList>
            <person name="Haridas S."/>
            <person name="Albert R."/>
            <person name="Binder M."/>
            <person name="Bloem J."/>
            <person name="Labutti K."/>
            <person name="Salamov A."/>
            <person name="Andreopoulos B."/>
            <person name="Baker S."/>
            <person name="Barry K."/>
            <person name="Bills G."/>
            <person name="Bluhm B."/>
            <person name="Cannon C."/>
            <person name="Castanera R."/>
            <person name="Culley D."/>
            <person name="Daum C."/>
            <person name="Ezra D."/>
            <person name="Gonzalez J."/>
            <person name="Henrissat B."/>
            <person name="Kuo A."/>
            <person name="Liang C."/>
            <person name="Lipzen A."/>
            <person name="Lutzoni F."/>
            <person name="Magnuson J."/>
            <person name="Mondo S."/>
            <person name="Nolan M."/>
            <person name="Ohm R."/>
            <person name="Pangilinan J."/>
            <person name="Park H.-J."/>
            <person name="Ramirez L."/>
            <person name="Alfaro M."/>
            <person name="Sun H."/>
            <person name="Tritt A."/>
            <person name="Yoshinaga Y."/>
            <person name="Zwiers L.-H."/>
            <person name="Turgeon B."/>
            <person name="Goodwin S."/>
            <person name="Spatafora J."/>
            <person name="Crous P."/>
            <person name="Grigoriev I."/>
        </authorList>
    </citation>
    <scope>NUCLEOTIDE SEQUENCE</scope>
    <source>
        <strain evidence="2">Tuck. ex Michener</strain>
    </source>
</reference>